<dbReference type="InterPro" id="IPR002201">
    <property type="entry name" value="Glyco_trans_9"/>
</dbReference>
<dbReference type="GO" id="GO:0009244">
    <property type="term" value="P:lipopolysaccharide core region biosynthetic process"/>
    <property type="evidence" value="ECO:0007669"/>
    <property type="project" value="TreeGrafter"/>
</dbReference>
<sequence>MKISKLLKSVRLYGAARWGADRFLSAGEFLKRWVYRSVCRRELREREVLEERPAVLVVMCAGGIGNVIEATPLVQALRIRWPKCRLTILTPYEDMFGEWCIVDEVCSDRAELAGRRFDYTFVPFWGWHGFPENEVGDGFERGEVFVSRPALGKWFLRNERDYNVDLARRLGYRGPAPWSYVNVRKPAVADELAEPWLCVLPGGKTDDRWRWKRWPNYAELIGVVRKEWQGCRVCVVGTEDDEVDERVFEDEMVVDLRGKLSLAESAWVLKHSAGVVGNDCGPMHMADAVGARAVAIFGPTCVVKNGGRGKNVVITAGEGCQPCQYGEELTECEAGECMRELGAERVFAMVRDVLGRYLQG</sequence>
<evidence type="ECO:0000313" key="4">
    <source>
        <dbReference type="Proteomes" id="UP000189674"/>
    </source>
</evidence>
<dbReference type="InterPro" id="IPR051199">
    <property type="entry name" value="LPS_LOS_Heptosyltrfase"/>
</dbReference>
<keyword evidence="1" id="KW-0328">Glycosyltransferase</keyword>
<protein>
    <submittedName>
        <fullName evidence="3">ADP-heptose:LPS heptosyl transferase I</fullName>
    </submittedName>
</protein>
<dbReference type="CDD" id="cd03789">
    <property type="entry name" value="GT9_LPS_heptosyltransferase"/>
    <property type="match status" value="1"/>
</dbReference>
<dbReference type="AlphaFoldDB" id="A0A1U9NPC9"/>
<dbReference type="GO" id="GO:0008713">
    <property type="term" value="F:ADP-heptose-lipopolysaccharide heptosyltransferase activity"/>
    <property type="evidence" value="ECO:0007669"/>
    <property type="project" value="TreeGrafter"/>
</dbReference>
<dbReference type="RefSeq" id="WP_146663326.1">
    <property type="nucleotide sequence ID" value="NZ_CP019791.1"/>
</dbReference>
<organism evidence="3 4">
    <name type="scientific">Anaerohalosphaera lusitana</name>
    <dbReference type="NCBI Taxonomy" id="1936003"/>
    <lineage>
        <taxon>Bacteria</taxon>
        <taxon>Pseudomonadati</taxon>
        <taxon>Planctomycetota</taxon>
        <taxon>Phycisphaerae</taxon>
        <taxon>Sedimentisphaerales</taxon>
        <taxon>Anaerohalosphaeraceae</taxon>
        <taxon>Anaerohalosphaera</taxon>
    </lineage>
</organism>
<proteinExistence type="predicted"/>
<evidence type="ECO:0000256" key="1">
    <source>
        <dbReference type="ARBA" id="ARBA00022676"/>
    </source>
</evidence>
<keyword evidence="4" id="KW-1185">Reference proteome</keyword>
<dbReference type="Gene3D" id="3.40.50.2000">
    <property type="entry name" value="Glycogen Phosphorylase B"/>
    <property type="match status" value="1"/>
</dbReference>
<dbReference type="Proteomes" id="UP000189674">
    <property type="component" value="Chromosome"/>
</dbReference>
<dbReference type="OrthoDB" id="9797795at2"/>
<dbReference type="Pfam" id="PF01075">
    <property type="entry name" value="Glyco_transf_9"/>
    <property type="match status" value="1"/>
</dbReference>
<dbReference type="KEGG" id="alus:STSP2_02851"/>
<keyword evidence="2 3" id="KW-0808">Transferase</keyword>
<evidence type="ECO:0000313" key="3">
    <source>
        <dbReference type="EMBL" id="AQT69657.1"/>
    </source>
</evidence>
<dbReference type="EMBL" id="CP019791">
    <property type="protein sequence ID" value="AQT69657.1"/>
    <property type="molecule type" value="Genomic_DNA"/>
</dbReference>
<reference evidence="4" key="1">
    <citation type="submission" date="2017-02" db="EMBL/GenBank/DDBJ databases">
        <title>Comparative genomics and description of representatives of a novel lineage of planctomycetes thriving in anoxic sediments.</title>
        <authorList>
            <person name="Spring S."/>
            <person name="Bunk B."/>
            <person name="Sproer C."/>
        </authorList>
    </citation>
    <scope>NUCLEOTIDE SEQUENCE [LARGE SCALE GENOMIC DNA]</scope>
    <source>
        <strain evidence="4">ST-NAGAB-D1</strain>
    </source>
</reference>
<evidence type="ECO:0000256" key="2">
    <source>
        <dbReference type="ARBA" id="ARBA00022679"/>
    </source>
</evidence>
<dbReference type="GO" id="GO:0005829">
    <property type="term" value="C:cytosol"/>
    <property type="evidence" value="ECO:0007669"/>
    <property type="project" value="TreeGrafter"/>
</dbReference>
<dbReference type="PANTHER" id="PTHR30160:SF1">
    <property type="entry name" value="LIPOPOLYSACCHARIDE 1,2-N-ACETYLGLUCOSAMINETRANSFERASE-RELATED"/>
    <property type="match status" value="1"/>
</dbReference>
<accession>A0A1U9NPC9</accession>
<dbReference type="PANTHER" id="PTHR30160">
    <property type="entry name" value="TETRAACYLDISACCHARIDE 4'-KINASE-RELATED"/>
    <property type="match status" value="1"/>
</dbReference>
<name>A0A1U9NPC9_9BACT</name>
<gene>
    <name evidence="3" type="ORF">STSP2_02851</name>
</gene>
<dbReference type="STRING" id="1936003.STSP2_02851"/>
<dbReference type="SUPFAM" id="SSF53756">
    <property type="entry name" value="UDP-Glycosyltransferase/glycogen phosphorylase"/>
    <property type="match status" value="1"/>
</dbReference>